<evidence type="ECO:0000313" key="9">
    <source>
        <dbReference type="Proteomes" id="UP000317484"/>
    </source>
</evidence>
<evidence type="ECO:0000256" key="5">
    <source>
        <dbReference type="SAM" id="Coils"/>
    </source>
</evidence>
<comment type="similarity">
    <text evidence="1">Belongs to the peptidase C40 family.</text>
</comment>
<gene>
    <name evidence="8" type="ORF">SAMN06273567_101541</name>
</gene>
<dbReference type="SUPFAM" id="SSF53474">
    <property type="entry name" value="alpha/beta-Hydrolases"/>
    <property type="match status" value="1"/>
</dbReference>
<evidence type="ECO:0000313" key="8">
    <source>
        <dbReference type="EMBL" id="SMO41687.1"/>
    </source>
</evidence>
<evidence type="ECO:0000256" key="3">
    <source>
        <dbReference type="ARBA" id="ARBA00022801"/>
    </source>
</evidence>
<dbReference type="InterPro" id="IPR000064">
    <property type="entry name" value="NLP_P60_dom"/>
</dbReference>
<protein>
    <submittedName>
        <fullName evidence="8">Cell wall-associated hydrolase, NlpC family</fullName>
    </submittedName>
</protein>
<evidence type="ECO:0000256" key="2">
    <source>
        <dbReference type="ARBA" id="ARBA00022670"/>
    </source>
</evidence>
<dbReference type="Pfam" id="PF00877">
    <property type="entry name" value="NLPC_P60"/>
    <property type="match status" value="1"/>
</dbReference>
<feature type="domain" description="NlpC/P60" evidence="7">
    <location>
        <begin position="272"/>
        <end position="388"/>
    </location>
</feature>
<dbReference type="InterPro" id="IPR006311">
    <property type="entry name" value="TAT_signal"/>
</dbReference>
<dbReference type="Gene3D" id="3.90.1720.10">
    <property type="entry name" value="endopeptidase domain like (from Nostoc punctiforme)"/>
    <property type="match status" value="1"/>
</dbReference>
<dbReference type="GO" id="GO:0006508">
    <property type="term" value="P:proteolysis"/>
    <property type="evidence" value="ECO:0007669"/>
    <property type="project" value="UniProtKB-KW"/>
</dbReference>
<dbReference type="PROSITE" id="PS51318">
    <property type="entry name" value="TAT"/>
    <property type="match status" value="1"/>
</dbReference>
<keyword evidence="3 8" id="KW-0378">Hydrolase</keyword>
<keyword evidence="4" id="KW-0788">Thiol protease</keyword>
<dbReference type="Proteomes" id="UP000317484">
    <property type="component" value="Unassembled WGS sequence"/>
</dbReference>
<reference evidence="8 9" key="1">
    <citation type="submission" date="2017-05" db="EMBL/GenBank/DDBJ databases">
        <authorList>
            <person name="Varghese N."/>
            <person name="Submissions S."/>
        </authorList>
    </citation>
    <scope>NUCLEOTIDE SEQUENCE [LARGE SCALE GENOMIC DNA]</scope>
    <source>
        <strain evidence="8 9">DSM 46834</strain>
    </source>
</reference>
<evidence type="ECO:0000256" key="6">
    <source>
        <dbReference type="SAM" id="MobiDB-lite"/>
    </source>
</evidence>
<name>A0A521B3J3_9ACTN</name>
<evidence type="ECO:0000256" key="1">
    <source>
        <dbReference type="ARBA" id="ARBA00007074"/>
    </source>
</evidence>
<sequence>MASLRTSVPGMPATRQSPRRPHGRRAALALVGVLGVGLGLGAAPAPALAEEPTTSAQAAELVAARGHELEVVTETFNEAREALGAQQAAADAAAAQLAAAQAAVDTARSQVVGIARSAYTGESMGSLQALMTSETADEFVNRVSLLQGVAGYQGELLGQAVTATEAANTAQAAATEAAAEAQRQYDAVAAQQAELESQIADYQADYARLSADERRAALEAAAAAHAAEATRASRDEEREDTASSSGSSSSGSSSSGSSSAAEEPAAAAAPASGVAGTVVATAMAQRGKPYVWAAAGPGSFDCSGLTQYAFRAAGISLPHSSKMQSQMGTAVSRANLQPGDLVFFYSPVSHVGIYIGNNQMVHAPTSGDVVKVASIDVMGGYAGARRIG</sequence>
<dbReference type="InterPro" id="IPR051202">
    <property type="entry name" value="Peptidase_C40"/>
</dbReference>
<organism evidence="8 9">
    <name type="scientific">Geodermatophilus aquaeductus</name>
    <dbReference type="NCBI Taxonomy" id="1564161"/>
    <lineage>
        <taxon>Bacteria</taxon>
        <taxon>Bacillati</taxon>
        <taxon>Actinomycetota</taxon>
        <taxon>Actinomycetes</taxon>
        <taxon>Geodermatophilales</taxon>
        <taxon>Geodermatophilaceae</taxon>
        <taxon>Geodermatophilus</taxon>
    </lineage>
</organism>
<dbReference type="AlphaFoldDB" id="A0A521B3J3"/>
<dbReference type="PANTHER" id="PTHR47053">
    <property type="entry name" value="MUREIN DD-ENDOPEPTIDASE MEPH-RELATED"/>
    <property type="match status" value="1"/>
</dbReference>
<evidence type="ECO:0000259" key="7">
    <source>
        <dbReference type="PROSITE" id="PS51935"/>
    </source>
</evidence>
<dbReference type="RefSeq" id="WP_246065702.1">
    <property type="nucleotide sequence ID" value="NZ_FXTJ01000001.1"/>
</dbReference>
<feature type="region of interest" description="Disordered" evidence="6">
    <location>
        <begin position="227"/>
        <end position="264"/>
    </location>
</feature>
<dbReference type="InterPro" id="IPR038765">
    <property type="entry name" value="Papain-like_cys_pep_sf"/>
</dbReference>
<feature type="region of interest" description="Disordered" evidence="6">
    <location>
        <begin position="1"/>
        <end position="23"/>
    </location>
</feature>
<dbReference type="PROSITE" id="PS51935">
    <property type="entry name" value="NLPC_P60"/>
    <property type="match status" value="1"/>
</dbReference>
<dbReference type="EMBL" id="FXTJ01000001">
    <property type="protein sequence ID" value="SMO41687.1"/>
    <property type="molecule type" value="Genomic_DNA"/>
</dbReference>
<dbReference type="SUPFAM" id="SSF54001">
    <property type="entry name" value="Cysteine proteinases"/>
    <property type="match status" value="1"/>
</dbReference>
<keyword evidence="9" id="KW-1185">Reference proteome</keyword>
<dbReference type="PANTHER" id="PTHR47053:SF1">
    <property type="entry name" value="MUREIN DD-ENDOPEPTIDASE MEPH-RELATED"/>
    <property type="match status" value="1"/>
</dbReference>
<feature type="coiled-coil region" evidence="5">
    <location>
        <begin position="178"/>
        <end position="212"/>
    </location>
</feature>
<proteinExistence type="inferred from homology"/>
<keyword evidence="5" id="KW-0175">Coiled coil</keyword>
<keyword evidence="2" id="KW-0645">Protease</keyword>
<dbReference type="GO" id="GO:0008234">
    <property type="term" value="F:cysteine-type peptidase activity"/>
    <property type="evidence" value="ECO:0007669"/>
    <property type="project" value="UniProtKB-KW"/>
</dbReference>
<dbReference type="InterPro" id="IPR029058">
    <property type="entry name" value="AB_hydrolase_fold"/>
</dbReference>
<accession>A0A521B3J3</accession>
<evidence type="ECO:0000256" key="4">
    <source>
        <dbReference type="ARBA" id="ARBA00022807"/>
    </source>
</evidence>
<feature type="compositionally biased region" description="Low complexity" evidence="6">
    <location>
        <begin position="242"/>
        <end position="264"/>
    </location>
</feature>